<evidence type="ECO:0000313" key="2">
    <source>
        <dbReference type="EMBL" id="KAA3922141.1"/>
    </source>
</evidence>
<accession>A0A9P3ZTI2</accession>
<sequence>MRREPNISEQEAREIVEKMGRRESYSPKSMDDFYRNIGLDPAELEQPGKTVKKEAGTAMADEPSSGATGEAAMPQKRISGKQRRLSLEEYRTTYLQVPKIVNRKPVFVSETVRDELDRVVRYLGGKGMSASGLIENLVRLHLEAYRNDIEQWRKL</sequence>
<dbReference type="AlphaFoldDB" id="A0A9P3ZTI2"/>
<evidence type="ECO:0000313" key="3">
    <source>
        <dbReference type="Proteomes" id="UP000365824"/>
    </source>
</evidence>
<dbReference type="Proteomes" id="UP000365824">
    <property type="component" value="Unassembled WGS sequence"/>
</dbReference>
<feature type="region of interest" description="Disordered" evidence="1">
    <location>
        <begin position="1"/>
        <end position="83"/>
    </location>
</feature>
<proteinExistence type="predicted"/>
<protein>
    <submittedName>
        <fullName evidence="2">DUF3408 domain-containing protein</fullName>
    </submittedName>
</protein>
<reference evidence="2 3" key="1">
    <citation type="journal article" date="2019" name="Nat. Med.">
        <title>A library of human gut bacterial isolates paired with longitudinal multiomics data enables mechanistic microbiome research.</title>
        <authorList>
            <person name="Poyet M."/>
            <person name="Groussin M."/>
            <person name="Gibbons S.M."/>
            <person name="Avila-Pacheco J."/>
            <person name="Jiang X."/>
            <person name="Kearney S.M."/>
            <person name="Perrotta A.R."/>
            <person name="Berdy B."/>
            <person name="Zhao S."/>
            <person name="Lieberman T.D."/>
            <person name="Swanson P.K."/>
            <person name="Smith M."/>
            <person name="Roesemann S."/>
            <person name="Alexander J.E."/>
            <person name="Rich S.A."/>
            <person name="Livny J."/>
            <person name="Vlamakis H."/>
            <person name="Clish C."/>
            <person name="Bullock K."/>
            <person name="Deik A."/>
            <person name="Scott J."/>
            <person name="Pierce K.A."/>
            <person name="Xavier R.J."/>
            <person name="Alm E.J."/>
        </authorList>
    </citation>
    <scope>NUCLEOTIDE SEQUENCE [LARGE SCALE GENOMIC DNA]</scope>
    <source>
        <strain evidence="2 3">BIOML-A160</strain>
    </source>
</reference>
<organism evidence="2 3">
    <name type="scientific">Bacteroides ovatus</name>
    <dbReference type="NCBI Taxonomy" id="28116"/>
    <lineage>
        <taxon>Bacteria</taxon>
        <taxon>Pseudomonadati</taxon>
        <taxon>Bacteroidota</taxon>
        <taxon>Bacteroidia</taxon>
        <taxon>Bacteroidales</taxon>
        <taxon>Bacteroidaceae</taxon>
        <taxon>Bacteroides</taxon>
    </lineage>
</organism>
<name>A0A9P3ZTI2_BACOV</name>
<feature type="compositionally biased region" description="Basic and acidic residues" evidence="1">
    <location>
        <begin position="1"/>
        <end position="34"/>
    </location>
</feature>
<gene>
    <name evidence="2" type="ORF">F3F25_26455</name>
</gene>
<evidence type="ECO:0000256" key="1">
    <source>
        <dbReference type="SAM" id="MobiDB-lite"/>
    </source>
</evidence>
<dbReference type="InterPro" id="IPR021823">
    <property type="entry name" value="DUF3408"/>
</dbReference>
<dbReference type="EMBL" id="VWLB01000069">
    <property type="protein sequence ID" value="KAA3922141.1"/>
    <property type="molecule type" value="Genomic_DNA"/>
</dbReference>
<dbReference type="Pfam" id="PF11888">
    <property type="entry name" value="DUF3408"/>
    <property type="match status" value="1"/>
</dbReference>
<comment type="caution">
    <text evidence="2">The sequence shown here is derived from an EMBL/GenBank/DDBJ whole genome shotgun (WGS) entry which is preliminary data.</text>
</comment>